<accession>X1TEE8</accession>
<dbReference type="Gene3D" id="3.30.160.250">
    <property type="match status" value="1"/>
</dbReference>
<proteinExistence type="predicted"/>
<organism evidence="1">
    <name type="scientific">marine sediment metagenome</name>
    <dbReference type="NCBI Taxonomy" id="412755"/>
    <lineage>
        <taxon>unclassified sequences</taxon>
        <taxon>metagenomes</taxon>
        <taxon>ecological metagenomes</taxon>
    </lineage>
</organism>
<dbReference type="InterPro" id="IPR049389">
    <property type="entry name" value="TTHA0281-like"/>
</dbReference>
<evidence type="ECO:0000313" key="1">
    <source>
        <dbReference type="EMBL" id="GAJ03683.1"/>
    </source>
</evidence>
<dbReference type="Pfam" id="PF21748">
    <property type="entry name" value="UPF0150"/>
    <property type="match status" value="1"/>
</dbReference>
<dbReference type="EMBL" id="BARW01028866">
    <property type="protein sequence ID" value="GAJ03683.1"/>
    <property type="molecule type" value="Genomic_DNA"/>
</dbReference>
<comment type="caution">
    <text evidence="1">The sequence shown here is derived from an EMBL/GenBank/DDBJ whole genome shotgun (WGS) entry which is preliminary data.</text>
</comment>
<dbReference type="SUPFAM" id="SSF143100">
    <property type="entry name" value="TTHA1013/TTHA0281-like"/>
    <property type="match status" value="1"/>
</dbReference>
<reference evidence="1" key="1">
    <citation type="journal article" date="2014" name="Front. Microbiol.">
        <title>High frequency of phylogenetically diverse reductive dehalogenase-homologous genes in deep subseafloor sedimentary metagenomes.</title>
        <authorList>
            <person name="Kawai M."/>
            <person name="Futagami T."/>
            <person name="Toyoda A."/>
            <person name="Takaki Y."/>
            <person name="Nishi S."/>
            <person name="Hori S."/>
            <person name="Arai W."/>
            <person name="Tsubouchi T."/>
            <person name="Morono Y."/>
            <person name="Uchiyama I."/>
            <person name="Ito T."/>
            <person name="Fujiyama A."/>
            <person name="Inagaki F."/>
            <person name="Takami H."/>
        </authorList>
    </citation>
    <scope>NUCLEOTIDE SEQUENCE</scope>
    <source>
        <strain evidence="1">Expedition CK06-06</strain>
    </source>
</reference>
<protein>
    <recommendedName>
        <fullName evidence="2">HicB-like antitoxin of toxin-antitoxin system domain-containing protein</fullName>
    </recommendedName>
</protein>
<gene>
    <name evidence="1" type="ORF">S12H4_46518</name>
</gene>
<sequence length="90" mass="9880">MTVRFILTDYVSHALAHAVYDKLKDGTFAGRIPPCPGVVAFATALHECEAELRSTLEDWILVGLKLGHSLPVIEGIDLNKEPKREPVEAV</sequence>
<dbReference type="InterPro" id="IPR035069">
    <property type="entry name" value="TTHA1013/TTHA0281-like"/>
</dbReference>
<name>X1TEE8_9ZZZZ</name>
<dbReference type="AlphaFoldDB" id="X1TEE8"/>
<evidence type="ECO:0008006" key="2">
    <source>
        <dbReference type="Google" id="ProtNLM"/>
    </source>
</evidence>